<dbReference type="InterPro" id="IPR013088">
    <property type="entry name" value="Znf_NHR/GATA"/>
</dbReference>
<dbReference type="WBParaSite" id="Hba_15916">
    <property type="protein sequence ID" value="Hba_15916"/>
    <property type="gene ID" value="Hba_15916"/>
</dbReference>
<dbReference type="AlphaFoldDB" id="A0A1I7XEM2"/>
<keyword evidence="3" id="KW-0862">Zinc</keyword>
<name>A0A1I7XEM2_HETBA</name>
<evidence type="ECO:0000256" key="4">
    <source>
        <dbReference type="ARBA" id="ARBA00023015"/>
    </source>
</evidence>
<dbReference type="GO" id="GO:0008270">
    <property type="term" value="F:zinc ion binding"/>
    <property type="evidence" value="ECO:0007669"/>
    <property type="project" value="UniProtKB-KW"/>
</dbReference>
<evidence type="ECO:0000256" key="6">
    <source>
        <dbReference type="ARBA" id="ARBA00023163"/>
    </source>
</evidence>
<keyword evidence="1" id="KW-0479">Metal-binding</keyword>
<evidence type="ECO:0000256" key="3">
    <source>
        <dbReference type="ARBA" id="ARBA00022833"/>
    </source>
</evidence>
<keyword evidence="5" id="KW-0238">DNA-binding</keyword>
<dbReference type="InterPro" id="IPR001628">
    <property type="entry name" value="Znf_hrmn_rcpt"/>
</dbReference>
<dbReference type="PANTHER" id="PTHR47630">
    <property type="entry name" value="NUCLEAR HORMONE RECEPTOR FAMILY-RELATED-RELATED"/>
    <property type="match status" value="1"/>
</dbReference>
<dbReference type="Pfam" id="PF00105">
    <property type="entry name" value="zf-C4"/>
    <property type="match status" value="1"/>
</dbReference>
<keyword evidence="4" id="KW-0805">Transcription regulation</keyword>
<dbReference type="GO" id="GO:0043565">
    <property type="term" value="F:sequence-specific DNA binding"/>
    <property type="evidence" value="ECO:0007669"/>
    <property type="project" value="InterPro"/>
</dbReference>
<keyword evidence="2" id="KW-0863">Zinc-finger</keyword>
<dbReference type="GO" id="GO:0003700">
    <property type="term" value="F:DNA-binding transcription factor activity"/>
    <property type="evidence" value="ECO:0007669"/>
    <property type="project" value="InterPro"/>
</dbReference>
<dbReference type="PANTHER" id="PTHR47630:SF4">
    <property type="entry name" value="NUCLEAR HORMONE RECEPTOR FAMILY MEMBER NHR-62"/>
    <property type="match status" value="1"/>
</dbReference>
<dbReference type="InterPro" id="IPR052499">
    <property type="entry name" value="C.elegans_NHRs"/>
</dbReference>
<evidence type="ECO:0000256" key="5">
    <source>
        <dbReference type="ARBA" id="ARBA00023125"/>
    </source>
</evidence>
<evidence type="ECO:0000256" key="1">
    <source>
        <dbReference type="ARBA" id="ARBA00022723"/>
    </source>
</evidence>
<keyword evidence="8" id="KW-0539">Nucleus</keyword>
<protein>
    <submittedName>
        <fullName evidence="12">Nuclear receptor domain-containing protein</fullName>
    </submittedName>
</protein>
<organism evidence="11 12">
    <name type="scientific">Heterorhabditis bacteriophora</name>
    <name type="common">Entomopathogenic nematode worm</name>
    <dbReference type="NCBI Taxonomy" id="37862"/>
    <lineage>
        <taxon>Eukaryota</taxon>
        <taxon>Metazoa</taxon>
        <taxon>Ecdysozoa</taxon>
        <taxon>Nematoda</taxon>
        <taxon>Chromadorea</taxon>
        <taxon>Rhabditida</taxon>
        <taxon>Rhabditina</taxon>
        <taxon>Rhabditomorpha</taxon>
        <taxon>Strongyloidea</taxon>
        <taxon>Heterorhabditidae</taxon>
        <taxon>Heterorhabditis</taxon>
    </lineage>
</organism>
<dbReference type="SUPFAM" id="SSF57716">
    <property type="entry name" value="Glucocorticoid receptor-like (DNA-binding domain)"/>
    <property type="match status" value="1"/>
</dbReference>
<sequence>MNKNPTPSTSHSQSTRGGKSKCQLRCAVCSDAVKHRNTCRACRLTECLRVGMNPRAVQSEPEFYKEHVDETINTRSAYLSLYLLNVIFESYNKYV</sequence>
<evidence type="ECO:0000313" key="12">
    <source>
        <dbReference type="WBParaSite" id="Hba_15916"/>
    </source>
</evidence>
<dbReference type="Proteomes" id="UP000095283">
    <property type="component" value="Unplaced"/>
</dbReference>
<feature type="domain" description="Nuclear receptor" evidence="10">
    <location>
        <begin position="20"/>
        <end position="53"/>
    </location>
</feature>
<keyword evidence="7" id="KW-0675">Receptor</keyword>
<evidence type="ECO:0000259" key="10">
    <source>
        <dbReference type="Pfam" id="PF00105"/>
    </source>
</evidence>
<dbReference type="Gene3D" id="3.30.50.10">
    <property type="entry name" value="Erythroid Transcription Factor GATA-1, subunit A"/>
    <property type="match status" value="1"/>
</dbReference>
<evidence type="ECO:0000256" key="7">
    <source>
        <dbReference type="ARBA" id="ARBA00023170"/>
    </source>
</evidence>
<reference evidence="12" key="1">
    <citation type="submission" date="2016-11" db="UniProtKB">
        <authorList>
            <consortium name="WormBaseParasite"/>
        </authorList>
    </citation>
    <scope>IDENTIFICATION</scope>
</reference>
<accession>A0A1I7XEM2</accession>
<feature type="compositionally biased region" description="Polar residues" evidence="9">
    <location>
        <begin position="1"/>
        <end position="17"/>
    </location>
</feature>
<evidence type="ECO:0000256" key="8">
    <source>
        <dbReference type="ARBA" id="ARBA00023242"/>
    </source>
</evidence>
<keyword evidence="11" id="KW-1185">Reference proteome</keyword>
<evidence type="ECO:0000256" key="2">
    <source>
        <dbReference type="ARBA" id="ARBA00022771"/>
    </source>
</evidence>
<evidence type="ECO:0000313" key="11">
    <source>
        <dbReference type="Proteomes" id="UP000095283"/>
    </source>
</evidence>
<keyword evidence="6" id="KW-0804">Transcription</keyword>
<proteinExistence type="predicted"/>
<feature type="region of interest" description="Disordered" evidence="9">
    <location>
        <begin position="1"/>
        <end position="21"/>
    </location>
</feature>
<evidence type="ECO:0000256" key="9">
    <source>
        <dbReference type="SAM" id="MobiDB-lite"/>
    </source>
</evidence>